<evidence type="ECO:0000313" key="1">
    <source>
        <dbReference type="EMBL" id="DAF56468.1"/>
    </source>
</evidence>
<accession>A0A8S5SZD3</accession>
<protein>
    <submittedName>
        <fullName evidence="1">Uncharacterized protein</fullName>
    </submittedName>
</protein>
<sequence>MYQMESLQAQWERQEFNKWDKQCSKEDDYNRAIEMEIEAIKEDIANNDSDALCAFSEKMFDDDDFVKAIALGNDFEEMRIKILTAMAEDRLEQLEKDYRNGYILND</sequence>
<organism evidence="1">
    <name type="scientific">Siphoviridae sp. ctRwl19</name>
    <dbReference type="NCBI Taxonomy" id="2827871"/>
    <lineage>
        <taxon>Viruses</taxon>
        <taxon>Duplodnaviria</taxon>
        <taxon>Heunggongvirae</taxon>
        <taxon>Uroviricota</taxon>
        <taxon>Caudoviricetes</taxon>
    </lineage>
</organism>
<reference evidence="1" key="1">
    <citation type="journal article" date="2021" name="Proc. Natl. Acad. Sci. U.S.A.">
        <title>A Catalog of Tens of Thousands of Viruses from Human Metagenomes Reveals Hidden Associations with Chronic Diseases.</title>
        <authorList>
            <person name="Tisza M.J."/>
            <person name="Buck C.B."/>
        </authorList>
    </citation>
    <scope>NUCLEOTIDE SEQUENCE</scope>
    <source>
        <strain evidence="1">CtRwl19</strain>
    </source>
</reference>
<name>A0A8S5SZD3_9CAUD</name>
<proteinExistence type="predicted"/>
<dbReference type="EMBL" id="BK032716">
    <property type="protein sequence ID" value="DAF56468.1"/>
    <property type="molecule type" value="Genomic_DNA"/>
</dbReference>